<keyword evidence="3" id="KW-0862">Zinc</keyword>
<dbReference type="GO" id="GO:0008270">
    <property type="term" value="F:zinc ion binding"/>
    <property type="evidence" value="ECO:0007669"/>
    <property type="project" value="UniProtKB-KW"/>
</dbReference>
<keyword evidence="2" id="KW-0863">Zinc-finger</keyword>
<dbReference type="InterPro" id="IPR004333">
    <property type="entry name" value="SBP_dom"/>
</dbReference>
<dbReference type="PROSITE" id="PS51141">
    <property type="entry name" value="ZF_SBP"/>
    <property type="match status" value="1"/>
</dbReference>
<dbReference type="GO" id="GO:0005634">
    <property type="term" value="C:nucleus"/>
    <property type="evidence" value="ECO:0007669"/>
    <property type="project" value="InterPro"/>
</dbReference>
<dbReference type="EMBL" id="GBEZ01000801">
    <property type="protein sequence ID" value="JAC84113.1"/>
    <property type="molecule type" value="Transcribed_RNA"/>
</dbReference>
<dbReference type="InterPro" id="IPR036893">
    <property type="entry name" value="SBP_sf"/>
</dbReference>
<dbReference type="GO" id="GO:0003677">
    <property type="term" value="F:DNA binding"/>
    <property type="evidence" value="ECO:0007669"/>
    <property type="project" value="InterPro"/>
</dbReference>
<dbReference type="SUPFAM" id="SSF103612">
    <property type="entry name" value="SBT domain"/>
    <property type="match status" value="1"/>
</dbReference>
<reference evidence="6" key="1">
    <citation type="submission" date="2014-05" db="EMBL/GenBank/DDBJ databases">
        <title>The transcriptome of the halophilic microalga Tetraselmis sp. GSL018 isolated from the Great Salt Lake, Utah.</title>
        <authorList>
            <person name="Jinkerson R.E."/>
            <person name="D'Adamo S."/>
            <person name="Posewitz M.C."/>
        </authorList>
    </citation>
    <scope>NUCLEOTIDE SEQUENCE</scope>
    <source>
        <strain evidence="6">GSL018</strain>
    </source>
</reference>
<dbReference type="Gene3D" id="4.10.1100.10">
    <property type="entry name" value="Transcription factor, SBP-box domain"/>
    <property type="match status" value="1"/>
</dbReference>
<gene>
    <name evidence="6" type="ORF">TSPGSL018_1752</name>
</gene>
<proteinExistence type="predicted"/>
<dbReference type="PANTHER" id="PTHR31251:SF169">
    <property type="entry name" value="SQUAMOSA PROMOTER-BINDING-LIKE PROTEIN 8"/>
    <property type="match status" value="1"/>
</dbReference>
<accession>A0A061SIN6</accession>
<dbReference type="Pfam" id="PF03110">
    <property type="entry name" value="SBP"/>
    <property type="match status" value="1"/>
</dbReference>
<dbReference type="InterPro" id="IPR044817">
    <property type="entry name" value="SBP-like"/>
</dbReference>
<evidence type="ECO:0000256" key="3">
    <source>
        <dbReference type="ARBA" id="ARBA00022833"/>
    </source>
</evidence>
<sequence length="297" mass="32690">MDVKDTSEISAKCQVFGCEASLSVEGSASLRVKTCEAHRRALVVAMDGFSTRYCQQCARFHRLEEFDGEKRGCRKRLERHNLRRKRKSIVKRMDKTLRDSSLDDQIRELGMATLMSYGLGPDTENLPDKLEQILREVNAGLLEPAAKLRRGPAQPGRLDPAGSAPSADSPADEAELSTADKDQHSPGKQELSHGNGEHSPPAHHLDTVLDRCVEIWKGPELEHTSHLCMGRSSTCCTSHAADGPGARTTSTSSSSGLRPAISLATCAGSCCRQWRWNHRRSPRAFARAACTWRWTAG</sequence>
<feature type="domain" description="SBP-type" evidence="5">
    <location>
        <begin position="10"/>
        <end position="87"/>
    </location>
</feature>
<keyword evidence="1" id="KW-0479">Metal-binding</keyword>
<feature type="region of interest" description="Disordered" evidence="4">
    <location>
        <begin position="145"/>
        <end position="204"/>
    </location>
</feature>
<protein>
    <submittedName>
        <fullName evidence="6">Squamosa promoter-binding-like protein 7-like</fullName>
    </submittedName>
</protein>
<dbReference type="PANTHER" id="PTHR31251">
    <property type="entry name" value="SQUAMOSA PROMOTER-BINDING-LIKE PROTEIN 4"/>
    <property type="match status" value="1"/>
</dbReference>
<name>A0A061SIN6_9CHLO</name>
<evidence type="ECO:0000256" key="2">
    <source>
        <dbReference type="ARBA" id="ARBA00022771"/>
    </source>
</evidence>
<feature type="compositionally biased region" description="Basic and acidic residues" evidence="4">
    <location>
        <begin position="178"/>
        <end position="191"/>
    </location>
</feature>
<feature type="compositionally biased region" description="Low complexity" evidence="4">
    <location>
        <begin position="159"/>
        <end position="169"/>
    </location>
</feature>
<evidence type="ECO:0000259" key="5">
    <source>
        <dbReference type="PROSITE" id="PS51141"/>
    </source>
</evidence>
<evidence type="ECO:0000256" key="1">
    <source>
        <dbReference type="ARBA" id="ARBA00022723"/>
    </source>
</evidence>
<evidence type="ECO:0000256" key="4">
    <source>
        <dbReference type="SAM" id="MobiDB-lite"/>
    </source>
</evidence>
<evidence type="ECO:0000313" key="6">
    <source>
        <dbReference type="EMBL" id="JAC84113.1"/>
    </source>
</evidence>
<dbReference type="AlphaFoldDB" id="A0A061SIN6"/>
<organism evidence="6">
    <name type="scientific">Tetraselmis sp. GSL018</name>
    <dbReference type="NCBI Taxonomy" id="582737"/>
    <lineage>
        <taxon>Eukaryota</taxon>
        <taxon>Viridiplantae</taxon>
        <taxon>Chlorophyta</taxon>
        <taxon>core chlorophytes</taxon>
        <taxon>Chlorodendrophyceae</taxon>
        <taxon>Chlorodendrales</taxon>
        <taxon>Chlorodendraceae</taxon>
        <taxon>Tetraselmis</taxon>
    </lineage>
</organism>